<evidence type="ECO:0000313" key="3">
    <source>
        <dbReference type="Proteomes" id="UP000322267"/>
    </source>
</evidence>
<proteinExistence type="predicted"/>
<feature type="domain" description="LysM" evidence="1">
    <location>
        <begin position="163"/>
        <end position="208"/>
    </location>
</feature>
<dbReference type="OrthoDB" id="308800at2"/>
<feature type="domain" description="LysM" evidence="1">
    <location>
        <begin position="39"/>
        <end position="84"/>
    </location>
</feature>
<dbReference type="Pfam" id="PF01476">
    <property type="entry name" value="LysM"/>
    <property type="match status" value="4"/>
</dbReference>
<dbReference type="InterPro" id="IPR036779">
    <property type="entry name" value="LysM_dom_sf"/>
</dbReference>
<gene>
    <name evidence="2" type="ORF">FZC78_10940</name>
</gene>
<dbReference type="SMART" id="SM00257">
    <property type="entry name" value="LysM"/>
    <property type="match status" value="4"/>
</dbReference>
<accession>A0A5D4NTZ0</accession>
<dbReference type="CDD" id="cd00118">
    <property type="entry name" value="LysM"/>
    <property type="match status" value="4"/>
</dbReference>
<dbReference type="SUPFAM" id="SSF54106">
    <property type="entry name" value="LysM domain"/>
    <property type="match status" value="4"/>
</dbReference>
<protein>
    <submittedName>
        <fullName evidence="2">LysM peptidoglycan-binding domain-containing protein</fullName>
    </submittedName>
</protein>
<organism evidence="2 3">
    <name type="scientific">Rossellomorea vietnamensis</name>
    <dbReference type="NCBI Taxonomy" id="218284"/>
    <lineage>
        <taxon>Bacteria</taxon>
        <taxon>Bacillati</taxon>
        <taxon>Bacillota</taxon>
        <taxon>Bacilli</taxon>
        <taxon>Bacillales</taxon>
        <taxon>Bacillaceae</taxon>
        <taxon>Rossellomorea</taxon>
    </lineage>
</organism>
<feature type="domain" description="LysM" evidence="1">
    <location>
        <begin position="101"/>
        <end position="146"/>
    </location>
</feature>
<dbReference type="PANTHER" id="PTHR33734">
    <property type="entry name" value="LYSM DOMAIN-CONTAINING GPI-ANCHORED PROTEIN 2"/>
    <property type="match status" value="1"/>
</dbReference>
<dbReference type="AlphaFoldDB" id="A0A5D4NTZ0"/>
<feature type="domain" description="LysM" evidence="1">
    <location>
        <begin position="221"/>
        <end position="266"/>
    </location>
</feature>
<dbReference type="InterPro" id="IPR018392">
    <property type="entry name" value="LysM"/>
</dbReference>
<dbReference type="PANTHER" id="PTHR33734:SF22">
    <property type="entry name" value="MEMBRANE-BOUND LYTIC MUREIN TRANSGLYCOSYLASE D"/>
    <property type="match status" value="1"/>
</dbReference>
<dbReference type="EMBL" id="VTEI01000004">
    <property type="protein sequence ID" value="TYS17121.1"/>
    <property type="molecule type" value="Genomic_DNA"/>
</dbReference>
<dbReference type="Proteomes" id="UP000322267">
    <property type="component" value="Unassembled WGS sequence"/>
</dbReference>
<name>A0A5D4NTZ0_9BACI</name>
<sequence>MKALLKEELNILKKSTKFLAPALAAGMVFGAGSASANSHTVTVDSGDTLWGIAQNHEGVSVEDLKNWNPGVDARSLSIGSELVVSSSSAPDDYEGDRANEEFHTVQPGETLISIANLHEGVTLDDLYNWNPGIDPYSLQLGSEVRVIPADDSTDGSNDTSEEVFHSVQQGETLTSIANLHKNVTLDELYDWNPGIDPRSLQIGSEVRVSPGNGDSDSSVEKYHTVQPGETLISIANLHEGLTLEELYDLNPGIDPYTLQIGSEVKVQ</sequence>
<reference evidence="2 3" key="1">
    <citation type="submission" date="2019-08" db="EMBL/GenBank/DDBJ databases">
        <title>Bacillus genomes from the desert of Cuatro Cienegas, Coahuila.</title>
        <authorList>
            <person name="Olmedo-Alvarez G."/>
        </authorList>
    </citation>
    <scope>NUCLEOTIDE SEQUENCE [LARGE SCALE GENOMIC DNA]</scope>
    <source>
        <strain evidence="2 3">CH34_1T</strain>
    </source>
</reference>
<dbReference type="GO" id="GO:0008932">
    <property type="term" value="F:lytic endotransglycosylase activity"/>
    <property type="evidence" value="ECO:0007669"/>
    <property type="project" value="TreeGrafter"/>
</dbReference>
<evidence type="ECO:0000259" key="1">
    <source>
        <dbReference type="PROSITE" id="PS51782"/>
    </source>
</evidence>
<comment type="caution">
    <text evidence="2">The sequence shown here is derived from an EMBL/GenBank/DDBJ whole genome shotgun (WGS) entry which is preliminary data.</text>
</comment>
<dbReference type="PROSITE" id="PS51782">
    <property type="entry name" value="LYSM"/>
    <property type="match status" value="4"/>
</dbReference>
<dbReference type="Gene3D" id="3.10.350.10">
    <property type="entry name" value="LysM domain"/>
    <property type="match status" value="4"/>
</dbReference>
<evidence type="ECO:0000313" key="2">
    <source>
        <dbReference type="EMBL" id="TYS17121.1"/>
    </source>
</evidence>